<name>A0ABP7NLU1_9MICO</name>
<feature type="transmembrane region" description="Helical" evidence="1">
    <location>
        <begin position="55"/>
        <end position="79"/>
    </location>
</feature>
<evidence type="ECO:0000313" key="3">
    <source>
        <dbReference type="Proteomes" id="UP001501591"/>
    </source>
</evidence>
<gene>
    <name evidence="2" type="ORF">GCM10022383_28460</name>
</gene>
<organism evidence="2 3">
    <name type="scientific">Microbacterium soli</name>
    <dbReference type="NCBI Taxonomy" id="446075"/>
    <lineage>
        <taxon>Bacteria</taxon>
        <taxon>Bacillati</taxon>
        <taxon>Actinomycetota</taxon>
        <taxon>Actinomycetes</taxon>
        <taxon>Micrococcales</taxon>
        <taxon>Microbacteriaceae</taxon>
        <taxon>Microbacterium</taxon>
    </lineage>
</organism>
<sequence>MSTEESARPQRENTGSTGAEAVAWWIAGIGAGIFVIAIFVFFSESSDVWGDTSGPLAWMVIGATIAGIGFVPAIILTGVRQLLPAGRR</sequence>
<evidence type="ECO:0000313" key="2">
    <source>
        <dbReference type="EMBL" id="GAA3948994.1"/>
    </source>
</evidence>
<dbReference type="Proteomes" id="UP001501591">
    <property type="component" value="Unassembled WGS sequence"/>
</dbReference>
<keyword evidence="3" id="KW-1185">Reference proteome</keyword>
<keyword evidence="1" id="KW-0472">Membrane</keyword>
<protein>
    <recommendedName>
        <fullName evidence="4">Multidrug ABC transporter ATPase</fullName>
    </recommendedName>
</protein>
<keyword evidence="1" id="KW-0812">Transmembrane</keyword>
<reference evidence="3" key="1">
    <citation type="journal article" date="2019" name="Int. J. Syst. Evol. Microbiol.">
        <title>The Global Catalogue of Microorganisms (GCM) 10K type strain sequencing project: providing services to taxonomists for standard genome sequencing and annotation.</title>
        <authorList>
            <consortium name="The Broad Institute Genomics Platform"/>
            <consortium name="The Broad Institute Genome Sequencing Center for Infectious Disease"/>
            <person name="Wu L."/>
            <person name="Ma J."/>
        </authorList>
    </citation>
    <scope>NUCLEOTIDE SEQUENCE [LARGE SCALE GENOMIC DNA]</scope>
    <source>
        <strain evidence="3">JCM 17024</strain>
    </source>
</reference>
<evidence type="ECO:0008006" key="4">
    <source>
        <dbReference type="Google" id="ProtNLM"/>
    </source>
</evidence>
<feature type="transmembrane region" description="Helical" evidence="1">
    <location>
        <begin position="21"/>
        <end position="43"/>
    </location>
</feature>
<comment type="caution">
    <text evidence="2">The sequence shown here is derived from an EMBL/GenBank/DDBJ whole genome shotgun (WGS) entry which is preliminary data.</text>
</comment>
<keyword evidence="1" id="KW-1133">Transmembrane helix</keyword>
<evidence type="ECO:0000256" key="1">
    <source>
        <dbReference type="SAM" id="Phobius"/>
    </source>
</evidence>
<proteinExistence type="predicted"/>
<dbReference type="EMBL" id="BAABCP010000002">
    <property type="protein sequence ID" value="GAA3948994.1"/>
    <property type="molecule type" value="Genomic_DNA"/>
</dbReference>
<dbReference type="RefSeq" id="WP_344820373.1">
    <property type="nucleotide sequence ID" value="NZ_BAABCP010000002.1"/>
</dbReference>
<accession>A0ABP7NLU1</accession>